<gene>
    <name evidence="1" type="ORF">F8M41_012930</name>
</gene>
<dbReference type="AlphaFoldDB" id="A0A8H4A1L5"/>
<protein>
    <submittedName>
        <fullName evidence="1">Uncharacterized protein</fullName>
    </submittedName>
</protein>
<comment type="caution">
    <text evidence="1">The sequence shown here is derived from an EMBL/GenBank/DDBJ whole genome shotgun (WGS) entry which is preliminary data.</text>
</comment>
<organism evidence="1 2">
    <name type="scientific">Gigaspora margarita</name>
    <dbReference type="NCBI Taxonomy" id="4874"/>
    <lineage>
        <taxon>Eukaryota</taxon>
        <taxon>Fungi</taxon>
        <taxon>Fungi incertae sedis</taxon>
        <taxon>Mucoromycota</taxon>
        <taxon>Glomeromycotina</taxon>
        <taxon>Glomeromycetes</taxon>
        <taxon>Diversisporales</taxon>
        <taxon>Gigasporaceae</taxon>
        <taxon>Gigaspora</taxon>
    </lineage>
</organism>
<accession>A0A8H4A1L5</accession>
<dbReference type="OrthoDB" id="2352611at2759"/>
<dbReference type="Proteomes" id="UP000439903">
    <property type="component" value="Unassembled WGS sequence"/>
</dbReference>
<reference evidence="1 2" key="1">
    <citation type="journal article" date="2019" name="Environ. Microbiol.">
        <title>At the nexus of three kingdoms: the genome of the mycorrhizal fungus Gigaspora margarita provides insights into plant, endobacterial and fungal interactions.</title>
        <authorList>
            <person name="Venice F."/>
            <person name="Ghignone S."/>
            <person name="Salvioli di Fossalunga A."/>
            <person name="Amselem J."/>
            <person name="Novero M."/>
            <person name="Xianan X."/>
            <person name="Sedzielewska Toro K."/>
            <person name="Morin E."/>
            <person name="Lipzen A."/>
            <person name="Grigoriev I.V."/>
            <person name="Henrissat B."/>
            <person name="Martin F.M."/>
            <person name="Bonfante P."/>
        </authorList>
    </citation>
    <scope>NUCLEOTIDE SEQUENCE [LARGE SCALE GENOMIC DNA]</scope>
    <source>
        <strain evidence="1 2">BEG34</strain>
    </source>
</reference>
<evidence type="ECO:0000313" key="1">
    <source>
        <dbReference type="EMBL" id="KAF0373957.1"/>
    </source>
</evidence>
<dbReference type="EMBL" id="WTPW01002626">
    <property type="protein sequence ID" value="KAF0373957.1"/>
    <property type="molecule type" value="Genomic_DNA"/>
</dbReference>
<name>A0A8H4A1L5_GIGMA</name>
<evidence type="ECO:0000313" key="2">
    <source>
        <dbReference type="Proteomes" id="UP000439903"/>
    </source>
</evidence>
<keyword evidence="2" id="KW-1185">Reference proteome</keyword>
<proteinExistence type="predicted"/>
<sequence>MIQNNVESKLPSNIDISQLKTVLERFMSYPDSRIKDFLVEREIRRIQIQAQIFKNLTIFSIDRSKSLSKSYELLLKGFEKDKSSFRDLTKTFLQNSNSISSFLNSELTTTKMFQETERIRVAYHDIIKTLVNVSDNLEDRIREFKIQKFDLNREALNLQSDAKYAQAECVVLSGCFGVFLGFMAGMGVGSYMVPFDGGVVFLSTVLASMGAGSIFGQILEEKLNKFARNRTAKADKLYEKVDYVNNIVEDVETFKSGVQTFEKFWTGHVDYLTNVQQIIENSSKGNIDLKPINTQSIFSDWNRAKNSLYNYGINVEGLRIWH</sequence>